<organism evidence="1">
    <name type="scientific">Anguilla anguilla</name>
    <name type="common">European freshwater eel</name>
    <name type="synonym">Muraena anguilla</name>
    <dbReference type="NCBI Taxonomy" id="7936"/>
    <lineage>
        <taxon>Eukaryota</taxon>
        <taxon>Metazoa</taxon>
        <taxon>Chordata</taxon>
        <taxon>Craniata</taxon>
        <taxon>Vertebrata</taxon>
        <taxon>Euteleostomi</taxon>
        <taxon>Actinopterygii</taxon>
        <taxon>Neopterygii</taxon>
        <taxon>Teleostei</taxon>
        <taxon>Anguilliformes</taxon>
        <taxon>Anguillidae</taxon>
        <taxon>Anguilla</taxon>
    </lineage>
</organism>
<dbReference type="EMBL" id="GBXM01024243">
    <property type="protein sequence ID" value="JAH84334.1"/>
    <property type="molecule type" value="Transcribed_RNA"/>
</dbReference>
<proteinExistence type="predicted"/>
<protein>
    <submittedName>
        <fullName evidence="1">Uncharacterized protein</fullName>
    </submittedName>
</protein>
<accession>A0A0E9W1S7</accession>
<evidence type="ECO:0000313" key="1">
    <source>
        <dbReference type="EMBL" id="JAH84334.1"/>
    </source>
</evidence>
<sequence length="35" mass="4337">MWNFHMFVQHGLVGWIILVQRVVKFNHRGRHHCPR</sequence>
<reference evidence="1" key="1">
    <citation type="submission" date="2014-11" db="EMBL/GenBank/DDBJ databases">
        <authorList>
            <person name="Amaro Gonzalez C."/>
        </authorList>
    </citation>
    <scope>NUCLEOTIDE SEQUENCE</scope>
</reference>
<dbReference type="AlphaFoldDB" id="A0A0E9W1S7"/>
<name>A0A0E9W1S7_ANGAN</name>
<reference evidence="1" key="2">
    <citation type="journal article" date="2015" name="Fish Shellfish Immunol.">
        <title>Early steps in the European eel (Anguilla anguilla)-Vibrio vulnificus interaction in the gills: Role of the RtxA13 toxin.</title>
        <authorList>
            <person name="Callol A."/>
            <person name="Pajuelo D."/>
            <person name="Ebbesson L."/>
            <person name="Teles M."/>
            <person name="MacKenzie S."/>
            <person name="Amaro C."/>
        </authorList>
    </citation>
    <scope>NUCLEOTIDE SEQUENCE</scope>
</reference>